<dbReference type="Proteomes" id="UP000000594">
    <property type="component" value="Plasmid pXO1"/>
</dbReference>
<proteinExistence type="predicted"/>
<dbReference type="AlphaFoldDB" id="Q6EZH6"/>
<protein>
    <submittedName>
        <fullName evidence="1">Uncharacterized protein</fullName>
    </submittedName>
</protein>
<organism evidence="1 2">
    <name type="scientific">Bacillus anthracis</name>
    <name type="common">anthrax bacterium</name>
    <dbReference type="NCBI Taxonomy" id="1392"/>
    <lineage>
        <taxon>Bacteria</taxon>
        <taxon>Bacillati</taxon>
        <taxon>Bacillota</taxon>
        <taxon>Bacilli</taxon>
        <taxon>Bacillales</taxon>
        <taxon>Bacillaceae</taxon>
        <taxon>Bacillus</taxon>
        <taxon>Bacillus cereus group</taxon>
    </lineage>
</organism>
<dbReference type="EMBL" id="AE017336">
    <property type="protein sequence ID" value="AAT35504.1"/>
    <property type="molecule type" value="Genomic_DNA"/>
</dbReference>
<keyword evidence="2" id="KW-1185">Reference proteome</keyword>
<name>Q6EZH6_BACAN</name>
<keyword evidence="1" id="KW-0614">Plasmid</keyword>
<accession>Q6EZH6</accession>
<evidence type="ECO:0000313" key="1">
    <source>
        <dbReference type="EMBL" id="AAT35504.1"/>
    </source>
</evidence>
<dbReference type="HOGENOM" id="CLU_3371787_0_0_9"/>
<reference evidence="1 2" key="1">
    <citation type="journal article" date="2009" name="J. Bacteriol.">
        <title>The complete genome sequence of Bacillus anthracis Ames 'Ancestor'.</title>
        <authorList>
            <person name="Ravel J."/>
            <person name="Jiang L."/>
            <person name="Stanley S.T."/>
            <person name="Wilson M.R."/>
            <person name="Decker R.S."/>
            <person name="Read T.D."/>
            <person name="Worsham P."/>
            <person name="Keim P.S."/>
            <person name="Salzberg S.L."/>
            <person name="Fraser-Liggett C.M."/>
            <person name="Rasko D.A."/>
        </authorList>
    </citation>
    <scope>NUCLEOTIDE SEQUENCE [LARGE SCALE GENOMIC DNA]</scope>
    <source>
        <strain evidence="2">Ames ancestor</strain>
        <plasmid evidence="2">pXO1</plasmid>
    </source>
</reference>
<geneLocation type="plasmid" evidence="1 2">
    <name>pXO1</name>
</geneLocation>
<sequence>MKLGKRLAHRKIMAKFKQTNRYLEVSLNNDCICI</sequence>
<evidence type="ECO:0000313" key="2">
    <source>
        <dbReference type="Proteomes" id="UP000000594"/>
    </source>
</evidence>
<dbReference type="KEGG" id="bar:GBAA_pXO1_0215"/>
<gene>
    <name evidence="1" type="ordered locus">GBAA_pXO1_0215</name>
</gene>